<feature type="transmembrane region" description="Helical" evidence="1">
    <location>
        <begin position="87"/>
        <end position="106"/>
    </location>
</feature>
<reference evidence="2 3" key="1">
    <citation type="journal article" date="2015" name="Nature">
        <title>rRNA introns, odd ribosomes, and small enigmatic genomes across a large radiation of phyla.</title>
        <authorList>
            <person name="Brown C.T."/>
            <person name="Hug L.A."/>
            <person name="Thomas B.C."/>
            <person name="Sharon I."/>
            <person name="Castelle C.J."/>
            <person name="Singh A."/>
            <person name="Wilkins M.J."/>
            <person name="Williams K.H."/>
            <person name="Banfield J.F."/>
        </authorList>
    </citation>
    <scope>NUCLEOTIDE SEQUENCE [LARGE SCALE GENOMIC DNA]</scope>
</reference>
<proteinExistence type="predicted"/>
<dbReference type="AlphaFoldDB" id="A0A0G0VFQ2"/>
<organism evidence="2 3">
    <name type="scientific">Candidatus Uhrbacteria bacterium GW2011_GWF2_41_16</name>
    <dbReference type="NCBI Taxonomy" id="1618997"/>
    <lineage>
        <taxon>Bacteria</taxon>
        <taxon>Candidatus Uhriibacteriota</taxon>
    </lineage>
</organism>
<feature type="transmembrane region" description="Helical" evidence="1">
    <location>
        <begin position="63"/>
        <end position="81"/>
    </location>
</feature>
<name>A0A0G0VFQ2_9BACT</name>
<evidence type="ECO:0000313" key="2">
    <source>
        <dbReference type="EMBL" id="KKR98476.1"/>
    </source>
</evidence>
<dbReference type="EMBL" id="LCAU01000002">
    <property type="protein sequence ID" value="KKR98476.1"/>
    <property type="molecule type" value="Genomic_DNA"/>
</dbReference>
<dbReference type="Proteomes" id="UP000034746">
    <property type="component" value="Unassembled WGS sequence"/>
</dbReference>
<sequence>MKKILAALFCLSLIGCAGVETQVLDLKTDPTNILPIYVELSSAIFLLLVFFGGRGIWHGLLETIQYVGLISLVTCPFYYILTRDVSAAVAIGLSGFLAIAVTYFLIPKTTQQNSSSDNEEK</sequence>
<dbReference type="PROSITE" id="PS51257">
    <property type="entry name" value="PROKAR_LIPOPROTEIN"/>
    <property type="match status" value="1"/>
</dbReference>
<keyword evidence="1" id="KW-0812">Transmembrane</keyword>
<comment type="caution">
    <text evidence="2">The sequence shown here is derived from an EMBL/GenBank/DDBJ whole genome shotgun (WGS) entry which is preliminary data.</text>
</comment>
<feature type="transmembrane region" description="Helical" evidence="1">
    <location>
        <begin position="34"/>
        <end position="51"/>
    </location>
</feature>
<gene>
    <name evidence="2" type="ORF">UU48_C0002G0011</name>
</gene>
<keyword evidence="1" id="KW-1133">Transmembrane helix</keyword>
<evidence type="ECO:0000313" key="3">
    <source>
        <dbReference type="Proteomes" id="UP000034746"/>
    </source>
</evidence>
<keyword evidence="1" id="KW-0472">Membrane</keyword>
<evidence type="ECO:0000256" key="1">
    <source>
        <dbReference type="SAM" id="Phobius"/>
    </source>
</evidence>
<protein>
    <submittedName>
        <fullName evidence="2">Uncharacterized protein</fullName>
    </submittedName>
</protein>
<accession>A0A0G0VFQ2</accession>